<evidence type="ECO:0000313" key="3">
    <source>
        <dbReference type="Proteomes" id="UP000580797"/>
    </source>
</evidence>
<name>A0A7W8WZJ6_9MICC</name>
<evidence type="ECO:0000313" key="2">
    <source>
        <dbReference type="EMBL" id="MBB5513456.1"/>
    </source>
</evidence>
<accession>A0A7W8WZJ6</accession>
<dbReference type="Pfam" id="PF24240">
    <property type="entry name" value="DUF7448"/>
    <property type="match status" value="1"/>
</dbReference>
<proteinExistence type="predicted"/>
<gene>
    <name evidence="2" type="ORF">HD598_002143</name>
</gene>
<sequence length="123" mass="13868">MSERIYDLGEQDLASLLIGKTITEINEETREITLSDRTVLQLEDVQDCCAYFDGILKKIDLTENAITAVQYKNLGEDEYDEHWELTVLSVDKAVCAIEIDGNSTSGYYCHSIALIIKKPTEES</sequence>
<organism evidence="2 3">
    <name type="scientific">Neomicrococcus aestuarii</name>
    <dbReference type="NCBI Taxonomy" id="556325"/>
    <lineage>
        <taxon>Bacteria</taxon>
        <taxon>Bacillati</taxon>
        <taxon>Actinomycetota</taxon>
        <taxon>Actinomycetes</taxon>
        <taxon>Micrococcales</taxon>
        <taxon>Micrococcaceae</taxon>
        <taxon>Neomicrococcus</taxon>
    </lineage>
</organism>
<dbReference type="RefSeq" id="WP_183665770.1">
    <property type="nucleotide sequence ID" value="NZ_BAAARH010000002.1"/>
</dbReference>
<evidence type="ECO:0000259" key="1">
    <source>
        <dbReference type="Pfam" id="PF24240"/>
    </source>
</evidence>
<reference evidence="2 3" key="1">
    <citation type="submission" date="2020-08" db="EMBL/GenBank/DDBJ databases">
        <title>Sequencing the genomes of 1000 actinobacteria strains.</title>
        <authorList>
            <person name="Klenk H.-P."/>
        </authorList>
    </citation>
    <scope>NUCLEOTIDE SEQUENCE [LARGE SCALE GENOMIC DNA]</scope>
    <source>
        <strain evidence="2 3">DSM 105783</strain>
    </source>
</reference>
<dbReference type="InterPro" id="IPR055871">
    <property type="entry name" value="DUF7448"/>
</dbReference>
<feature type="domain" description="DUF7448" evidence="1">
    <location>
        <begin position="16"/>
        <end position="113"/>
    </location>
</feature>
<protein>
    <recommendedName>
        <fullName evidence="1">DUF7448 domain-containing protein</fullName>
    </recommendedName>
</protein>
<dbReference type="AlphaFoldDB" id="A0A7W8WZJ6"/>
<dbReference type="EMBL" id="JACHDR010000001">
    <property type="protein sequence ID" value="MBB5513456.1"/>
    <property type="molecule type" value="Genomic_DNA"/>
</dbReference>
<dbReference type="Proteomes" id="UP000580797">
    <property type="component" value="Unassembled WGS sequence"/>
</dbReference>
<comment type="caution">
    <text evidence="2">The sequence shown here is derived from an EMBL/GenBank/DDBJ whole genome shotgun (WGS) entry which is preliminary data.</text>
</comment>